<gene>
    <name evidence="15" type="ORF">KJB30_05280</name>
</gene>
<dbReference type="SUPFAM" id="SSF52402">
    <property type="entry name" value="Adenine nucleotide alpha hydrolases-like"/>
    <property type="match status" value="1"/>
</dbReference>
<dbReference type="InterPro" id="IPR004358">
    <property type="entry name" value="Sig_transdc_His_kin-like_C"/>
</dbReference>
<comment type="subcellular location">
    <subcellularLocation>
        <location evidence="2">Membrane</location>
        <topology evidence="2">Multi-pass membrane protein</topology>
    </subcellularLocation>
</comment>
<dbReference type="Pfam" id="PF13493">
    <property type="entry name" value="DUF4118"/>
    <property type="match status" value="1"/>
</dbReference>
<dbReference type="Pfam" id="PF00582">
    <property type="entry name" value="Usp"/>
    <property type="match status" value="1"/>
</dbReference>
<dbReference type="Gene3D" id="3.40.50.300">
    <property type="entry name" value="P-loop containing nucleotide triphosphate hydrolases"/>
    <property type="match status" value="1"/>
</dbReference>
<dbReference type="EMBL" id="JAHDYS010000004">
    <property type="protein sequence ID" value="MBT1071183.1"/>
    <property type="molecule type" value="Genomic_DNA"/>
</dbReference>
<dbReference type="InterPro" id="IPR029016">
    <property type="entry name" value="GAF-like_dom_sf"/>
</dbReference>
<dbReference type="Gene3D" id="3.30.450.40">
    <property type="match status" value="1"/>
</dbReference>
<dbReference type="InterPro" id="IPR003661">
    <property type="entry name" value="HisK_dim/P_dom"/>
</dbReference>
<dbReference type="InterPro" id="IPR036097">
    <property type="entry name" value="HisK_dim/P_sf"/>
</dbReference>
<keyword evidence="16" id="KW-1185">Reference proteome</keyword>
<dbReference type="SUPFAM" id="SSF55874">
    <property type="entry name" value="ATPase domain of HSP90 chaperone/DNA topoisomerase II/histidine kinase"/>
    <property type="match status" value="1"/>
</dbReference>
<dbReference type="InterPro" id="IPR003852">
    <property type="entry name" value="Sig_transdc_His_kinase_KdpD_N"/>
</dbReference>
<keyword evidence="11" id="KW-0902">Two-component regulatory system</keyword>
<evidence type="ECO:0000256" key="12">
    <source>
        <dbReference type="ARBA" id="ARBA00023136"/>
    </source>
</evidence>
<accession>A0ABS5U6A0</accession>
<dbReference type="InterPro" id="IPR027417">
    <property type="entry name" value="P-loop_NTPase"/>
</dbReference>
<dbReference type="SMART" id="SM00388">
    <property type="entry name" value="HisKA"/>
    <property type="match status" value="1"/>
</dbReference>
<evidence type="ECO:0000256" key="11">
    <source>
        <dbReference type="ARBA" id="ARBA00023012"/>
    </source>
</evidence>
<evidence type="ECO:0000256" key="7">
    <source>
        <dbReference type="ARBA" id="ARBA00022741"/>
    </source>
</evidence>
<feature type="transmembrane region" description="Helical" evidence="13">
    <location>
        <begin position="480"/>
        <end position="499"/>
    </location>
</feature>
<comment type="catalytic activity">
    <reaction evidence="1">
        <text>ATP + protein L-histidine = ADP + protein N-phospho-L-histidine.</text>
        <dbReference type="EC" id="2.7.13.3"/>
    </reaction>
</comment>
<dbReference type="InterPro" id="IPR025201">
    <property type="entry name" value="KdpD_TM"/>
</dbReference>
<feature type="transmembrane region" description="Helical" evidence="13">
    <location>
        <begin position="425"/>
        <end position="444"/>
    </location>
</feature>
<dbReference type="Pfam" id="PF02702">
    <property type="entry name" value="KdpD"/>
    <property type="match status" value="1"/>
</dbReference>
<evidence type="ECO:0000256" key="9">
    <source>
        <dbReference type="ARBA" id="ARBA00022840"/>
    </source>
</evidence>
<feature type="transmembrane region" description="Helical" evidence="13">
    <location>
        <begin position="451"/>
        <end position="468"/>
    </location>
</feature>
<feature type="domain" description="Histidine kinase" evidence="14">
    <location>
        <begin position="674"/>
        <end position="889"/>
    </location>
</feature>
<dbReference type="InterPro" id="IPR036890">
    <property type="entry name" value="HATPase_C_sf"/>
</dbReference>
<keyword evidence="8 15" id="KW-0418">Kinase</keyword>
<dbReference type="PRINTS" id="PR00344">
    <property type="entry name" value="BCTRLSENSOR"/>
</dbReference>
<keyword evidence="12 13" id="KW-0472">Membrane</keyword>
<evidence type="ECO:0000256" key="13">
    <source>
        <dbReference type="SAM" id="Phobius"/>
    </source>
</evidence>
<dbReference type="InterPro" id="IPR006016">
    <property type="entry name" value="UspA"/>
</dbReference>
<dbReference type="SUPFAM" id="SSF47384">
    <property type="entry name" value="Homodimeric domain of signal transducing histidine kinase"/>
    <property type="match status" value="1"/>
</dbReference>
<dbReference type="EC" id="2.7.13.3" evidence="3"/>
<evidence type="ECO:0000256" key="1">
    <source>
        <dbReference type="ARBA" id="ARBA00000085"/>
    </source>
</evidence>
<comment type="caution">
    <text evidence="15">The sequence shown here is derived from an EMBL/GenBank/DDBJ whole genome shotgun (WGS) entry which is preliminary data.</text>
</comment>
<name>A0ABS5U6A0_9BACT</name>
<dbReference type="Gene3D" id="3.40.50.620">
    <property type="entry name" value="HUPs"/>
    <property type="match status" value="1"/>
</dbReference>
<dbReference type="Pfam" id="PF13492">
    <property type="entry name" value="GAF_3"/>
    <property type="match status" value="1"/>
</dbReference>
<dbReference type="InterPro" id="IPR038318">
    <property type="entry name" value="KdpD_sf"/>
</dbReference>
<dbReference type="Pfam" id="PF00512">
    <property type="entry name" value="HisKA"/>
    <property type="match status" value="1"/>
</dbReference>
<evidence type="ECO:0000256" key="6">
    <source>
        <dbReference type="ARBA" id="ARBA00022692"/>
    </source>
</evidence>
<keyword evidence="5" id="KW-0808">Transferase</keyword>
<dbReference type="InterPro" id="IPR052023">
    <property type="entry name" value="Histidine_kinase_KdpD"/>
</dbReference>
<evidence type="ECO:0000256" key="3">
    <source>
        <dbReference type="ARBA" id="ARBA00012438"/>
    </source>
</evidence>
<evidence type="ECO:0000256" key="8">
    <source>
        <dbReference type="ARBA" id="ARBA00022777"/>
    </source>
</evidence>
<evidence type="ECO:0000313" key="16">
    <source>
        <dbReference type="Proteomes" id="UP000784128"/>
    </source>
</evidence>
<dbReference type="InterPro" id="IPR003594">
    <property type="entry name" value="HATPase_dom"/>
</dbReference>
<dbReference type="SMART" id="SM00387">
    <property type="entry name" value="HATPase_c"/>
    <property type="match status" value="1"/>
</dbReference>
<evidence type="ECO:0000313" key="15">
    <source>
        <dbReference type="EMBL" id="MBT1071183.1"/>
    </source>
</evidence>
<keyword evidence="9" id="KW-0067">ATP-binding</keyword>
<dbReference type="PANTHER" id="PTHR45569">
    <property type="entry name" value="SENSOR PROTEIN KDPD"/>
    <property type="match status" value="1"/>
</dbReference>
<dbReference type="InterPro" id="IPR003018">
    <property type="entry name" value="GAF"/>
</dbReference>
<evidence type="ECO:0000256" key="5">
    <source>
        <dbReference type="ARBA" id="ARBA00022679"/>
    </source>
</evidence>
<dbReference type="InterPro" id="IPR014729">
    <property type="entry name" value="Rossmann-like_a/b/a_fold"/>
</dbReference>
<dbReference type="Gene3D" id="1.20.120.620">
    <property type="entry name" value="Backbone structure of the membrane domain of e. Coli histidine kinase receptor kdpd"/>
    <property type="match status" value="1"/>
</dbReference>
<dbReference type="CDD" id="cd01987">
    <property type="entry name" value="USP_KdpD-like"/>
    <property type="match status" value="1"/>
</dbReference>
<dbReference type="CDD" id="cd00075">
    <property type="entry name" value="HATPase"/>
    <property type="match status" value="1"/>
</dbReference>
<keyword evidence="7" id="KW-0547">Nucleotide-binding</keyword>
<dbReference type="Gene3D" id="3.30.565.10">
    <property type="entry name" value="Histidine kinase-like ATPase, C-terminal domain"/>
    <property type="match status" value="1"/>
</dbReference>
<sequence length="907" mass="100150">MTSNGDDIRPSPEAMLKLAQTEEVTAELGKLKIFLGYAAGVGKTYAMLEAARKRKADGRDVVAGYVESHGRPETDALLEGLESTPRRQVIYSGVTLPEMDIDAILERRPQIVLVDELAHTNAPGSRHEKRWQDVEELLEAGIDVYTSINIQHFESLKDVVTQITGIVVRETVPDRLLDLAFEIKLIDIPPEDLIQRLHEGKVYIPDQAAKAIEKFFRPGNLMALRELSLRRTASRVDEQMRAYMENQSILGPWPTAERLLVCISGSPYSEKLLRATCRLAEDLKAQWFTIYIETPGSGKHARENRKRIWHDLRLAESLGAQVTTVTASDVTDAVMEYAKRHNITKIVMGKPSKPRWREIIQPPVVDQLIRRSGAIDVVIVSFKPEELDRVPKEPRRSRPFEARGYAASLALVTAATLLCELLRPFLAPTNMVMFYLLVVVIASVRLGRKPAIATAFLGVLAFDFFFVPPRMTFVVADTQYLLTFLGLFVVGLVISTLVARARERAEVMRAREIQTASLYYLSRDLAASADIDAVLKAVITNVEEALNARVVILLPEGERLDVGAASGGLTLNIKEQAVADWAFRNRHSAGCATDTLVSAELIYLPLQTQDSAMGVLGVQLESPEAYHSQDNRRLLDAFATQAAMAMERIRYSRQAEQTQILQARENLERALLNSISHDLRTPLVSVTGALHSLKENGDHLDDDTRQDLLDSACSEAQRLNRFVGNLLDMTRIEAGAIRLNIELCDIQDLVGCALAAIEQRIGNRPVETHLSDDLPLVPMDLVLMTQVLVNLLDNAHKYSLAESIIEIDVAVDNGWLSLEVSDRGPGVPEHDLKRIFDKFYRIPVPEGAGGTGLGLSICKGIVEAHGGRVHAENRSGGGLRVIICLPLAKSENTDSTSPAGGAGTDHG</sequence>
<dbReference type="Proteomes" id="UP000784128">
    <property type="component" value="Unassembled WGS sequence"/>
</dbReference>
<dbReference type="SUPFAM" id="SSF55781">
    <property type="entry name" value="GAF domain-like"/>
    <property type="match status" value="1"/>
</dbReference>
<proteinExistence type="predicted"/>
<keyword evidence="6 13" id="KW-0812">Transmembrane</keyword>
<keyword evidence="4" id="KW-0597">Phosphoprotein</keyword>
<evidence type="ECO:0000256" key="2">
    <source>
        <dbReference type="ARBA" id="ARBA00004141"/>
    </source>
</evidence>
<dbReference type="CDD" id="cd00082">
    <property type="entry name" value="HisKA"/>
    <property type="match status" value="1"/>
</dbReference>
<dbReference type="GO" id="GO:0016301">
    <property type="term" value="F:kinase activity"/>
    <property type="evidence" value="ECO:0007669"/>
    <property type="project" value="UniProtKB-KW"/>
</dbReference>
<protein>
    <recommendedName>
        <fullName evidence="3">histidine kinase</fullName>
        <ecNumber evidence="3">2.7.13.3</ecNumber>
    </recommendedName>
</protein>
<dbReference type="PROSITE" id="PS50109">
    <property type="entry name" value="HIS_KIN"/>
    <property type="match status" value="1"/>
</dbReference>
<evidence type="ECO:0000259" key="14">
    <source>
        <dbReference type="PROSITE" id="PS50109"/>
    </source>
</evidence>
<dbReference type="PANTHER" id="PTHR45569:SF1">
    <property type="entry name" value="SENSOR PROTEIN KDPD"/>
    <property type="match status" value="1"/>
</dbReference>
<dbReference type="RefSeq" id="WP_214296900.1">
    <property type="nucleotide sequence ID" value="NZ_JAHDYS010000004.1"/>
</dbReference>
<dbReference type="Pfam" id="PF02518">
    <property type="entry name" value="HATPase_c"/>
    <property type="match status" value="1"/>
</dbReference>
<dbReference type="Gene3D" id="1.10.287.130">
    <property type="match status" value="1"/>
</dbReference>
<evidence type="ECO:0000256" key="4">
    <source>
        <dbReference type="ARBA" id="ARBA00022553"/>
    </source>
</evidence>
<organism evidence="15 16">
    <name type="scientific">Pelotalea chapellei</name>
    <dbReference type="NCBI Taxonomy" id="44671"/>
    <lineage>
        <taxon>Bacteria</taxon>
        <taxon>Pseudomonadati</taxon>
        <taxon>Thermodesulfobacteriota</taxon>
        <taxon>Desulfuromonadia</taxon>
        <taxon>Geobacterales</taxon>
        <taxon>Geobacteraceae</taxon>
        <taxon>Pelotalea</taxon>
    </lineage>
</organism>
<dbReference type="InterPro" id="IPR005467">
    <property type="entry name" value="His_kinase_dom"/>
</dbReference>
<reference evidence="15 16" key="1">
    <citation type="submission" date="2021-05" db="EMBL/GenBank/DDBJ databases">
        <title>The draft genome of Geobacter chapellei DSM 13688.</title>
        <authorList>
            <person name="Xu Z."/>
            <person name="Masuda Y."/>
            <person name="Itoh H."/>
            <person name="Senoo K."/>
        </authorList>
    </citation>
    <scope>NUCLEOTIDE SEQUENCE [LARGE SCALE GENOMIC DNA]</scope>
    <source>
        <strain evidence="15 16">DSM 13688</strain>
    </source>
</reference>
<evidence type="ECO:0000256" key="10">
    <source>
        <dbReference type="ARBA" id="ARBA00022989"/>
    </source>
</evidence>
<keyword evidence="10 13" id="KW-1133">Transmembrane helix</keyword>